<gene>
    <name evidence="2" type="ORF">FH972_025337</name>
</gene>
<accession>A0A5N6L1C0</accession>
<dbReference type="Proteomes" id="UP000327013">
    <property type="component" value="Unassembled WGS sequence"/>
</dbReference>
<sequence length="209" mass="23557">MTVRVTKGYIFGHRQRQGTLSLIEAAGELAKKPLGSVWFRGVTDVIAGKRIRRQDKGARRSASIAGRKGLGLRRGTKGSRCEEGSLKELFKQSWYPSMRSAECSACPIGERKESPVYPSVRMQHLQEQKSIGSQLKTASIQIPMKGNRDLPNGPVESQFKTGQDQLFAVKADNSPLRRVLEPMSHLKWRNCFLAHETKNLRLHYLLRLT</sequence>
<name>A0A5N6L1C0_9ROSI</name>
<dbReference type="EMBL" id="VIBQ01000045">
    <property type="protein sequence ID" value="KAB8477471.1"/>
    <property type="molecule type" value="Genomic_DNA"/>
</dbReference>
<evidence type="ECO:0000256" key="1">
    <source>
        <dbReference type="SAM" id="MobiDB-lite"/>
    </source>
</evidence>
<comment type="caution">
    <text evidence="2">The sequence shown here is derived from an EMBL/GenBank/DDBJ whole genome shotgun (WGS) entry which is preliminary data.</text>
</comment>
<organism evidence="2 3">
    <name type="scientific">Carpinus fangiana</name>
    <dbReference type="NCBI Taxonomy" id="176857"/>
    <lineage>
        <taxon>Eukaryota</taxon>
        <taxon>Viridiplantae</taxon>
        <taxon>Streptophyta</taxon>
        <taxon>Embryophyta</taxon>
        <taxon>Tracheophyta</taxon>
        <taxon>Spermatophyta</taxon>
        <taxon>Magnoliopsida</taxon>
        <taxon>eudicotyledons</taxon>
        <taxon>Gunneridae</taxon>
        <taxon>Pentapetalae</taxon>
        <taxon>rosids</taxon>
        <taxon>fabids</taxon>
        <taxon>Fagales</taxon>
        <taxon>Betulaceae</taxon>
        <taxon>Carpinus</taxon>
    </lineage>
</organism>
<evidence type="ECO:0000313" key="3">
    <source>
        <dbReference type="Proteomes" id="UP000327013"/>
    </source>
</evidence>
<keyword evidence="3" id="KW-1185">Reference proteome</keyword>
<reference evidence="2 3" key="1">
    <citation type="submission" date="2019-06" db="EMBL/GenBank/DDBJ databases">
        <title>A chromosomal-level reference genome of Carpinus fangiana (Coryloideae, Betulaceae).</title>
        <authorList>
            <person name="Yang X."/>
            <person name="Wang Z."/>
            <person name="Zhang L."/>
            <person name="Hao G."/>
            <person name="Liu J."/>
            <person name="Yang Y."/>
        </authorList>
    </citation>
    <scope>NUCLEOTIDE SEQUENCE [LARGE SCALE GENOMIC DNA]</scope>
    <source>
        <strain evidence="2">Cfa_2016G</strain>
        <tissue evidence="2">Leaf</tissue>
    </source>
</reference>
<feature type="region of interest" description="Disordered" evidence="1">
    <location>
        <begin position="57"/>
        <end position="77"/>
    </location>
</feature>
<protein>
    <submittedName>
        <fullName evidence="2">Uncharacterized protein</fullName>
    </submittedName>
</protein>
<dbReference type="AlphaFoldDB" id="A0A5N6L1C0"/>
<proteinExistence type="predicted"/>
<evidence type="ECO:0000313" key="2">
    <source>
        <dbReference type="EMBL" id="KAB8477471.1"/>
    </source>
</evidence>